<sequence>MITNKDGKLSWRPYELIHPIIYVALLDVICAQENWEFIVKRFKEFEDSLIECCSLPVLSLNTDKDQAAQVKNWWQAVEQKSLMYSLEYSNVLHTDVTDCYGSIQA</sequence>
<evidence type="ECO:0000313" key="1">
    <source>
        <dbReference type="EMBL" id="ASK53391.1"/>
    </source>
</evidence>
<dbReference type="Proteomes" id="UP000198371">
    <property type="component" value="Chromosome 2"/>
</dbReference>
<evidence type="ECO:0000313" key="2">
    <source>
        <dbReference type="Proteomes" id="UP000198371"/>
    </source>
</evidence>
<accession>A0AAU8WN71</accession>
<protein>
    <submittedName>
        <fullName evidence="1">Uncharacterized protein</fullName>
    </submittedName>
</protein>
<proteinExistence type="predicted"/>
<keyword evidence="2" id="KW-1185">Reference proteome</keyword>
<reference evidence="2" key="1">
    <citation type="journal article" date="2017" name="Genome Announc.">
        <title>Complete Genome Sequence of Vibrio sp. Strain 2521-89, a Close Relative of Vibrio cholerae Isolated from Lake Water in New Mexico, USA.</title>
        <authorList>
            <person name="Liang K."/>
            <person name="Orata F.D."/>
            <person name="Winkjer N.S."/>
            <person name="Rowe L.A."/>
            <person name="Tarr C.L."/>
            <person name="Boucher Y."/>
        </authorList>
    </citation>
    <scope>NUCLEOTIDE SEQUENCE [LARGE SCALE GENOMIC DNA]</scope>
    <source>
        <strain evidence="2">2521-89</strain>
    </source>
</reference>
<dbReference type="KEGG" id="vti:CEQ48_00635"/>
<dbReference type="EMBL" id="CP022352">
    <property type="protein sequence ID" value="ASK53391.1"/>
    <property type="molecule type" value="Genomic_DNA"/>
</dbReference>
<reference evidence="1 2" key="2">
    <citation type="submission" date="2017-06" db="EMBL/GenBank/DDBJ databases">
        <title>Complete genome sequence of Vibrio sp. 2521-89, a close relative of Vibrio cholerae isolated from lake water in New Mexico, USA.</title>
        <authorList>
            <person name="Liang K."/>
            <person name="Orata F.D."/>
            <person name="Winkjer N.S."/>
            <person name="Tarr C.L."/>
            <person name="Boucher Y."/>
        </authorList>
    </citation>
    <scope>NUCLEOTIDE SEQUENCE [LARGE SCALE GENOMIC DNA]</scope>
    <source>
        <strain evidence="1 2">2521-89</strain>
    </source>
</reference>
<gene>
    <name evidence="1" type="ORF">CEQ48_00635</name>
</gene>
<dbReference type="RefSeq" id="WP_089069875.1">
    <property type="nucleotide sequence ID" value="NZ_CP022352.1"/>
</dbReference>
<organism evidence="1 2">
    <name type="scientific">Vibrio tarriae</name>
    <dbReference type="NCBI Taxonomy" id="2014742"/>
    <lineage>
        <taxon>Bacteria</taxon>
        <taxon>Pseudomonadati</taxon>
        <taxon>Pseudomonadota</taxon>
        <taxon>Gammaproteobacteria</taxon>
        <taxon>Vibrionales</taxon>
        <taxon>Vibrionaceae</taxon>
        <taxon>Vibrio</taxon>
    </lineage>
</organism>
<dbReference type="AlphaFoldDB" id="A0AAU8WN71"/>
<name>A0AAU8WN71_9VIBR</name>